<dbReference type="PANTHER" id="PTHR33747:SF1">
    <property type="entry name" value="ADENYLATE CYCLASE-ASSOCIATED CAP C-TERMINAL DOMAIN-CONTAINING PROTEIN"/>
    <property type="match status" value="1"/>
</dbReference>
<dbReference type="Pfam" id="PF02810">
    <property type="entry name" value="SEC-C"/>
    <property type="match status" value="1"/>
</dbReference>
<evidence type="ECO:0008006" key="3">
    <source>
        <dbReference type="Google" id="ProtNLM"/>
    </source>
</evidence>
<keyword evidence="2" id="KW-1185">Reference proteome</keyword>
<dbReference type="PANTHER" id="PTHR33747">
    <property type="entry name" value="UPF0225 PROTEIN SCO1677"/>
    <property type="match status" value="1"/>
</dbReference>
<dbReference type="RefSeq" id="WP_113030935.1">
    <property type="nucleotide sequence ID" value="NZ_QMFB01000005.1"/>
</dbReference>
<dbReference type="OrthoDB" id="9814022at2"/>
<evidence type="ECO:0000313" key="2">
    <source>
        <dbReference type="Proteomes" id="UP000250369"/>
    </source>
</evidence>
<dbReference type="AlphaFoldDB" id="A0A329MNN8"/>
<name>A0A329MNN8_9BACL</name>
<organism evidence="1 2">
    <name type="scientific">Paenibacillus contaminans</name>
    <dbReference type="NCBI Taxonomy" id="450362"/>
    <lineage>
        <taxon>Bacteria</taxon>
        <taxon>Bacillati</taxon>
        <taxon>Bacillota</taxon>
        <taxon>Bacilli</taxon>
        <taxon>Bacillales</taxon>
        <taxon>Paenibacillaceae</taxon>
        <taxon>Paenibacillus</taxon>
    </lineage>
</organism>
<dbReference type="SUPFAM" id="SSF103642">
    <property type="entry name" value="Sec-C motif"/>
    <property type="match status" value="1"/>
</dbReference>
<dbReference type="EMBL" id="QMFB01000005">
    <property type="protein sequence ID" value="RAV21232.1"/>
    <property type="molecule type" value="Genomic_DNA"/>
</dbReference>
<reference evidence="1 2" key="1">
    <citation type="journal article" date="2009" name="Int. J. Syst. Evol. Microbiol.">
        <title>Paenibacillus contaminans sp. nov., isolated from a contaminated laboratory plate.</title>
        <authorList>
            <person name="Chou J.H."/>
            <person name="Lee J.H."/>
            <person name="Lin M.C."/>
            <person name="Chang P.S."/>
            <person name="Arun A.B."/>
            <person name="Young C.C."/>
            <person name="Chen W.M."/>
        </authorList>
    </citation>
    <scope>NUCLEOTIDE SEQUENCE [LARGE SCALE GENOMIC DNA]</scope>
    <source>
        <strain evidence="1 2">CKOBP-6</strain>
    </source>
</reference>
<proteinExistence type="predicted"/>
<gene>
    <name evidence="1" type="ORF">DQG23_11255</name>
</gene>
<dbReference type="Gene3D" id="3.10.450.50">
    <property type="match status" value="1"/>
</dbReference>
<comment type="caution">
    <text evidence="1">The sequence shown here is derived from an EMBL/GenBank/DDBJ whole genome shotgun (WGS) entry which is preliminary data.</text>
</comment>
<protein>
    <recommendedName>
        <fullName evidence="3">Zinc chelation protein SecC</fullName>
    </recommendedName>
</protein>
<accession>A0A329MNN8</accession>
<evidence type="ECO:0000313" key="1">
    <source>
        <dbReference type="EMBL" id="RAV21232.1"/>
    </source>
</evidence>
<dbReference type="Proteomes" id="UP000250369">
    <property type="component" value="Unassembled WGS sequence"/>
</dbReference>
<dbReference type="InterPro" id="IPR004027">
    <property type="entry name" value="SEC_C_motif"/>
</dbReference>
<sequence length="403" mass="45179">MNKQLSAADQKKLLVALKKMGEDFQVGQDKAEEKKWTDIEVPLSLADALARLTKTELSAIRVNLDVKGASALNKKELSALLAQHIIEALPALLLSFDLTRYNILKQITACGGFANLPLEPRQVNYFTERGLLFPGKYKEQNVLVLPVEVLKAFAACDDASCDEAASRNTELIRLTFGLLYYYGTLNIDQLAELAAAHTEKVPSIFDYLNLIKDADHYYKYNIKGDSAGYSHGKASNAENVKKEQEARKELPFYPFTKEQLLLAGEPGFVDRNSAYQAFVDFIDGNYKIKREEADELIQECVFAVQNDRTPNQLFQYLQEFLEIGSLEMTKAFMEHIVQLHNHTRHWALKGHTPNELSPEPSKVLVQAPPGNGKVIDFTAKKKIGRNDPCPCGSGKKFKKCCAN</sequence>